<protein>
    <recommendedName>
        <fullName evidence="9">Glutathione transport system permease protein GsiC</fullName>
    </recommendedName>
</protein>
<dbReference type="Pfam" id="PF19300">
    <property type="entry name" value="BPD_transp_1_N"/>
    <property type="match status" value="1"/>
</dbReference>
<gene>
    <name evidence="12" type="ORF">BLA27_16900</name>
</gene>
<dbReference type="PANTHER" id="PTHR43163">
    <property type="entry name" value="DIPEPTIDE TRANSPORT SYSTEM PERMEASE PROTEIN DPPB-RELATED"/>
    <property type="match status" value="1"/>
</dbReference>
<keyword evidence="4" id="KW-1003">Cell membrane</keyword>
<feature type="transmembrane region" description="Helical" evidence="10">
    <location>
        <begin position="136"/>
        <end position="157"/>
    </location>
</feature>
<feature type="transmembrane region" description="Helical" evidence="10">
    <location>
        <begin position="231"/>
        <end position="257"/>
    </location>
</feature>
<evidence type="ECO:0000256" key="4">
    <source>
        <dbReference type="ARBA" id="ARBA00022475"/>
    </source>
</evidence>
<dbReference type="Pfam" id="PF00528">
    <property type="entry name" value="BPD_transp_1"/>
    <property type="match status" value="1"/>
</dbReference>
<dbReference type="EMBL" id="MOEC01000017">
    <property type="protein sequence ID" value="OIS92380.1"/>
    <property type="molecule type" value="Genomic_DNA"/>
</dbReference>
<evidence type="ECO:0000256" key="8">
    <source>
        <dbReference type="ARBA" id="ARBA00037215"/>
    </source>
</evidence>
<reference evidence="12 13" key="1">
    <citation type="submission" date="2016-10" db="EMBL/GenBank/DDBJ databases">
        <title>The Draft Genome Sequence of the Potato Rhizosphere Bacteria Ochrobactrum sp. IPA7.2.</title>
        <authorList>
            <person name="Gogoleva N.E."/>
            <person name="Khlopko Y.A."/>
            <person name="Burygin G.L."/>
            <person name="Plotnikov A.O."/>
        </authorList>
    </citation>
    <scope>NUCLEOTIDE SEQUENCE [LARGE SCALE GENOMIC DNA]</scope>
    <source>
        <strain evidence="12 13">IPA7.2</strain>
    </source>
</reference>
<feature type="transmembrane region" description="Helical" evidence="10">
    <location>
        <begin position="277"/>
        <end position="303"/>
    </location>
</feature>
<proteinExistence type="inferred from homology"/>
<comment type="similarity">
    <text evidence="2 10">Belongs to the binding-protein-dependent transport system permease family.</text>
</comment>
<evidence type="ECO:0000313" key="12">
    <source>
        <dbReference type="EMBL" id="OIS92380.1"/>
    </source>
</evidence>
<evidence type="ECO:0000313" key="13">
    <source>
        <dbReference type="Proteomes" id="UP000182985"/>
    </source>
</evidence>
<dbReference type="InterPro" id="IPR035906">
    <property type="entry name" value="MetI-like_sf"/>
</dbReference>
<dbReference type="InterPro" id="IPR045621">
    <property type="entry name" value="BPD_transp_1_N"/>
</dbReference>
<feature type="domain" description="ABC transmembrane type-1" evidence="11">
    <location>
        <begin position="97"/>
        <end position="296"/>
    </location>
</feature>
<dbReference type="CDD" id="cd06261">
    <property type="entry name" value="TM_PBP2"/>
    <property type="match status" value="1"/>
</dbReference>
<name>A0A1J6HHI2_9HYPH</name>
<sequence length="310" mass="33502">MLMVIGRRMLQSLVTVFAAITLIFFLFSVMPGTFVSSLAGDKRDIDPAVVERIEKELGLKAPLLDRFGKYITGLATGDLGKSFSTQRPVTAMLSGRIVASFKLAVAAIFFAIIIGLPLGFLAAVRQGTWLDTTAMITAVSGLSLPGFWFGLLAMYFVSLKLGLLPTFGYGNGSLKNLILPALALGIAPMALLARTTRAAVLETMNADFVRTARSKGNSEFRIVTKHMARNAFVLILTTIGLQFGSMLGGSVVIENLFAWPGIGSLLTQSVSMRDIPTVQGCILVIVLFFLVINTLVDIAYLAIDPRIRYR</sequence>
<keyword evidence="7 10" id="KW-0472">Membrane</keyword>
<keyword evidence="13" id="KW-1185">Reference proteome</keyword>
<evidence type="ECO:0000256" key="5">
    <source>
        <dbReference type="ARBA" id="ARBA00022692"/>
    </source>
</evidence>
<keyword evidence="5 10" id="KW-0812">Transmembrane</keyword>
<comment type="subcellular location">
    <subcellularLocation>
        <location evidence="1 10">Cell membrane</location>
        <topology evidence="1 10">Multi-pass membrane protein</topology>
    </subcellularLocation>
</comment>
<dbReference type="GO" id="GO:0005886">
    <property type="term" value="C:plasma membrane"/>
    <property type="evidence" value="ECO:0007669"/>
    <property type="project" value="UniProtKB-SubCell"/>
</dbReference>
<dbReference type="SUPFAM" id="SSF161098">
    <property type="entry name" value="MetI-like"/>
    <property type="match status" value="1"/>
</dbReference>
<comment type="function">
    <text evidence="8">Part of the ABC transporter complex GsiABCD involved in glutathione import. Probably responsible for the translocation of the substrate across the membrane.</text>
</comment>
<feature type="transmembrane region" description="Helical" evidence="10">
    <location>
        <begin position="103"/>
        <end position="124"/>
    </location>
</feature>
<accession>A0A1J6HHI2</accession>
<feature type="transmembrane region" description="Helical" evidence="10">
    <location>
        <begin position="12"/>
        <end position="34"/>
    </location>
</feature>
<feature type="transmembrane region" description="Helical" evidence="10">
    <location>
        <begin position="177"/>
        <end position="194"/>
    </location>
</feature>
<evidence type="ECO:0000256" key="9">
    <source>
        <dbReference type="ARBA" id="ARBA00041107"/>
    </source>
</evidence>
<dbReference type="PROSITE" id="PS50928">
    <property type="entry name" value="ABC_TM1"/>
    <property type="match status" value="1"/>
</dbReference>
<dbReference type="OrthoDB" id="9805855at2"/>
<evidence type="ECO:0000256" key="2">
    <source>
        <dbReference type="ARBA" id="ARBA00009306"/>
    </source>
</evidence>
<dbReference type="AlphaFoldDB" id="A0A1J6HHI2"/>
<evidence type="ECO:0000256" key="6">
    <source>
        <dbReference type="ARBA" id="ARBA00022989"/>
    </source>
</evidence>
<comment type="caution">
    <text evidence="12">The sequence shown here is derived from an EMBL/GenBank/DDBJ whole genome shotgun (WGS) entry which is preliminary data.</text>
</comment>
<dbReference type="PANTHER" id="PTHR43163:SF5">
    <property type="entry name" value="GLUTATHIONE TRANSPORT SYSTEM PERMEASE PROTEIN GSIC"/>
    <property type="match status" value="1"/>
</dbReference>
<organism evidence="12 13">
    <name type="scientific">Brucella cytisi</name>
    <dbReference type="NCBI Taxonomy" id="407152"/>
    <lineage>
        <taxon>Bacteria</taxon>
        <taxon>Pseudomonadati</taxon>
        <taxon>Pseudomonadota</taxon>
        <taxon>Alphaproteobacteria</taxon>
        <taxon>Hyphomicrobiales</taxon>
        <taxon>Brucellaceae</taxon>
        <taxon>Brucella/Ochrobactrum group</taxon>
        <taxon>Brucella</taxon>
    </lineage>
</organism>
<evidence type="ECO:0000256" key="10">
    <source>
        <dbReference type="RuleBase" id="RU363032"/>
    </source>
</evidence>
<evidence type="ECO:0000259" key="11">
    <source>
        <dbReference type="PROSITE" id="PS50928"/>
    </source>
</evidence>
<dbReference type="Proteomes" id="UP000182985">
    <property type="component" value="Unassembled WGS sequence"/>
</dbReference>
<evidence type="ECO:0000256" key="1">
    <source>
        <dbReference type="ARBA" id="ARBA00004651"/>
    </source>
</evidence>
<dbReference type="Gene3D" id="1.10.3720.10">
    <property type="entry name" value="MetI-like"/>
    <property type="match status" value="1"/>
</dbReference>
<dbReference type="GO" id="GO:0055085">
    <property type="term" value="P:transmembrane transport"/>
    <property type="evidence" value="ECO:0007669"/>
    <property type="project" value="InterPro"/>
</dbReference>
<dbReference type="InterPro" id="IPR000515">
    <property type="entry name" value="MetI-like"/>
</dbReference>
<evidence type="ECO:0000256" key="3">
    <source>
        <dbReference type="ARBA" id="ARBA00022448"/>
    </source>
</evidence>
<evidence type="ECO:0000256" key="7">
    <source>
        <dbReference type="ARBA" id="ARBA00023136"/>
    </source>
</evidence>
<keyword evidence="6 10" id="KW-1133">Transmembrane helix</keyword>
<dbReference type="RefSeq" id="WP_071632739.1">
    <property type="nucleotide sequence ID" value="NZ_MOEC01000017.1"/>
</dbReference>
<keyword evidence="3 10" id="KW-0813">Transport</keyword>